<evidence type="ECO:0000313" key="5">
    <source>
        <dbReference type="EMBL" id="KAK9719533.1"/>
    </source>
</evidence>
<evidence type="ECO:0000313" key="6">
    <source>
        <dbReference type="Proteomes" id="UP001479436"/>
    </source>
</evidence>
<gene>
    <name evidence="5" type="ORF">K7432_004714</name>
</gene>
<organism evidence="5 6">
    <name type="scientific">Basidiobolus ranarum</name>
    <dbReference type="NCBI Taxonomy" id="34480"/>
    <lineage>
        <taxon>Eukaryota</taxon>
        <taxon>Fungi</taxon>
        <taxon>Fungi incertae sedis</taxon>
        <taxon>Zoopagomycota</taxon>
        <taxon>Entomophthoromycotina</taxon>
        <taxon>Basidiobolomycetes</taxon>
        <taxon>Basidiobolales</taxon>
        <taxon>Basidiobolaceae</taxon>
        <taxon>Basidiobolus</taxon>
    </lineage>
</organism>
<feature type="transmembrane region" description="Helical" evidence="2">
    <location>
        <begin position="138"/>
        <end position="162"/>
    </location>
</feature>
<keyword evidence="2" id="KW-1133">Transmembrane helix</keyword>
<dbReference type="PANTHER" id="PTHR35152:SF1">
    <property type="entry name" value="DOMAIN SIGNALLING PROTEIN, PUTATIVE (AFU_ORTHOLOGUE AFUA_5G11310)-RELATED"/>
    <property type="match status" value="1"/>
</dbReference>
<feature type="transmembrane region" description="Helical" evidence="2">
    <location>
        <begin position="285"/>
        <end position="310"/>
    </location>
</feature>
<dbReference type="PROSITE" id="PS50924">
    <property type="entry name" value="MHYT"/>
    <property type="match status" value="1"/>
</dbReference>
<evidence type="ECO:0000256" key="2">
    <source>
        <dbReference type="SAM" id="Phobius"/>
    </source>
</evidence>
<feature type="region of interest" description="Disordered" evidence="1">
    <location>
        <begin position="660"/>
        <end position="685"/>
    </location>
</feature>
<feature type="domain" description="MHYT" evidence="4">
    <location>
        <begin position="62"/>
        <end position="264"/>
    </location>
</feature>
<feature type="transmembrane region" description="Helical" evidence="2">
    <location>
        <begin position="97"/>
        <end position="118"/>
    </location>
</feature>
<feature type="transmembrane region" description="Helical" evidence="2">
    <location>
        <begin position="174"/>
        <end position="193"/>
    </location>
</feature>
<feature type="transmembrane region" description="Helical" evidence="2">
    <location>
        <begin position="205"/>
        <end position="228"/>
    </location>
</feature>
<protein>
    <recommendedName>
        <fullName evidence="4">MHYT domain-containing protein</fullName>
    </recommendedName>
</protein>
<keyword evidence="3" id="KW-0732">Signal</keyword>
<comment type="caution">
    <text evidence="5">The sequence shown here is derived from an EMBL/GenBank/DDBJ whole genome shotgun (WGS) entry which is preliminary data.</text>
</comment>
<dbReference type="InterPro" id="IPR005330">
    <property type="entry name" value="MHYT_dom"/>
</dbReference>
<evidence type="ECO:0000256" key="3">
    <source>
        <dbReference type="SAM" id="SignalP"/>
    </source>
</evidence>
<feature type="chain" id="PRO_5047208236" description="MHYT domain-containing protein" evidence="3">
    <location>
        <begin position="26"/>
        <end position="865"/>
    </location>
</feature>
<proteinExistence type="predicted"/>
<feature type="signal peptide" evidence="3">
    <location>
        <begin position="1"/>
        <end position="25"/>
    </location>
</feature>
<dbReference type="EMBL" id="JASJQH010007044">
    <property type="protein sequence ID" value="KAK9719533.1"/>
    <property type="molecule type" value="Genomic_DNA"/>
</dbReference>
<keyword evidence="6" id="KW-1185">Reference proteome</keyword>
<evidence type="ECO:0000256" key="1">
    <source>
        <dbReference type="SAM" id="MobiDB-lite"/>
    </source>
</evidence>
<feature type="transmembrane region" description="Helical" evidence="2">
    <location>
        <begin position="240"/>
        <end position="265"/>
    </location>
</feature>
<dbReference type="PANTHER" id="PTHR35152">
    <property type="entry name" value="DOMAIN SIGNALLING PROTEIN, PUTATIVE (AFU_ORTHOLOGUE AFUA_5G11310)-RELATED"/>
    <property type="match status" value="1"/>
</dbReference>
<keyword evidence="2" id="KW-0812">Transmembrane</keyword>
<dbReference type="Proteomes" id="UP001479436">
    <property type="component" value="Unassembled WGS sequence"/>
</dbReference>
<feature type="transmembrane region" description="Helical" evidence="2">
    <location>
        <begin position="66"/>
        <end position="85"/>
    </location>
</feature>
<accession>A0ABR2W4L7</accession>
<name>A0ABR2W4L7_9FUNG</name>
<reference evidence="5 6" key="1">
    <citation type="submission" date="2023-04" db="EMBL/GenBank/DDBJ databases">
        <title>Genome of Basidiobolus ranarum AG-B5.</title>
        <authorList>
            <person name="Stajich J.E."/>
            <person name="Carter-House D."/>
            <person name="Gryganskyi A."/>
        </authorList>
    </citation>
    <scope>NUCLEOTIDE SEQUENCE [LARGE SCALE GENOMIC DNA]</scope>
    <source>
        <strain evidence="5 6">AG-B5</strain>
    </source>
</reference>
<dbReference type="Pfam" id="PF03707">
    <property type="entry name" value="MHYT"/>
    <property type="match status" value="2"/>
</dbReference>
<evidence type="ECO:0000259" key="4">
    <source>
        <dbReference type="PROSITE" id="PS50924"/>
    </source>
</evidence>
<keyword evidence="2" id="KW-0472">Membrane</keyword>
<sequence>MFNFSSFLLSSAVLILSVYTDYSLAYPKSSNFALSNVLNLVDNVSSTDSSTAQPLTYFHQNWEAKYIVISYLVSVLGAQTALELINRRTGSTGLHNWLLLIGASLAMGGVGIFSMHFIGMVALNLHHPFEKTSKMYPIAYQFGFTFLSICSSWIGVGLAFYFVGTSERVIPSRIVASGLFAAAGICTMHYIAIVSMNTHVVYSPLIVAASVAIAIVAACASLFIFFTLRSKWKAAWWKRTICAMIMAVAVCGMHYTGMAAVNYKIQMDDMGPSMDNHLLKGPSVSTNLLVTLVACISSVVCVFLIAYSYFRYRAQARELSKRTKITLAVFYVDDEGALLVNSDGFVPTEEIVSEYQYRINEFEFHVSHSTFLWAYRAMRTLFVSSEGSVINRVLNLDGFTAEYDTIMSEKSGKEFEVNRFDERRNEHNFQVKFLNSVSSLSKTLKISPTELGMLYDRPIYPDTLHTVTRSSELSNGSGSEGVVLCVVRHISNDKVHHESHFPSLSYRWVQPNLIAGRLRKQTGINASELDRMTKDIKQYIRHTVHEQYPTHSHHASVLVVRTSLSGFQILVPSDRRATIPTVDIPIGMSYESINEFCKQYSNAGAMIEEHQQTSMPGSKPESDAFISSLRNLFPANDYIGHHPYLDKVIIQETPFQIPTSSEQRARFSSDSTISSEPRSGDSSVTVTGQMPISSLCSTIIFYHIFSATEVIAQPPIGYEFIDLKLFELMNAFYVWPVEAVAHFSRLVELEFISALSGKRRYSSMDSQEITAITQFETEPDLLLRNSVFEEESDKFSTLNSWFSRLPSVKSDTKNSYPLTDKTLVNMHERSWNTKRWLPKYLVSSNSTNVDSKRPDSATFSITERG</sequence>